<protein>
    <recommendedName>
        <fullName evidence="3">Aminoglycoside phosphotransferase domain-containing protein</fullName>
    </recommendedName>
</protein>
<dbReference type="PANTHER" id="PTHR43883">
    <property type="entry name" value="SLR0207 PROTEIN"/>
    <property type="match status" value="1"/>
</dbReference>
<dbReference type="Gene3D" id="3.40.50.300">
    <property type="entry name" value="P-loop containing nucleotide triphosphate hydrolases"/>
    <property type="match status" value="1"/>
</dbReference>
<dbReference type="STRING" id="108003.B1C78_05545"/>
<comment type="caution">
    <text evidence="1">The sequence shown here is derived from an EMBL/GenBank/DDBJ whole genome shotgun (WGS) entry which is preliminary data.</text>
</comment>
<dbReference type="SUPFAM" id="SSF56112">
    <property type="entry name" value="Protein kinase-like (PK-like)"/>
    <property type="match status" value="1"/>
</dbReference>
<keyword evidence="2" id="KW-1185">Reference proteome</keyword>
<dbReference type="InterPro" id="IPR027417">
    <property type="entry name" value="P-loop_NTPase"/>
</dbReference>
<dbReference type="SUPFAM" id="SSF52540">
    <property type="entry name" value="P-loop containing nucleoside triphosphate hydrolases"/>
    <property type="match status" value="1"/>
</dbReference>
<dbReference type="InterPro" id="IPR011009">
    <property type="entry name" value="Kinase-like_dom_sf"/>
</dbReference>
<accession>A0A1V3NLB2</accession>
<dbReference type="PANTHER" id="PTHR43883:SF1">
    <property type="entry name" value="GLUCONOKINASE"/>
    <property type="match status" value="1"/>
</dbReference>
<dbReference type="EMBL" id="MVBK01000033">
    <property type="protein sequence ID" value="OOG25917.1"/>
    <property type="molecule type" value="Genomic_DNA"/>
</dbReference>
<dbReference type="Proteomes" id="UP000189462">
    <property type="component" value="Unassembled WGS sequence"/>
</dbReference>
<organism evidence="1 2">
    <name type="scientific">Thioalkalivibrio denitrificans</name>
    <dbReference type="NCBI Taxonomy" id="108003"/>
    <lineage>
        <taxon>Bacteria</taxon>
        <taxon>Pseudomonadati</taxon>
        <taxon>Pseudomonadota</taxon>
        <taxon>Gammaproteobacteria</taxon>
        <taxon>Chromatiales</taxon>
        <taxon>Ectothiorhodospiraceae</taxon>
        <taxon>Thioalkalivibrio</taxon>
    </lineage>
</organism>
<sequence length="531" mass="60400">MTDQEDQQRRLIEALKQPEAYPHPADSVECIETHISWVFLAGAYAYKLKKPLNLGFLDFSTLERRRFFCEEELRINRRLAPDLYQAVVGFSGEPEAPDFDGAGEPFEYAVRMARFDHTREMDKLLERGELPLAWMDELAECVADFHDRIPRAQPDSKLGAPAAVCAPMKDNFEQLRPRILVPERLEQLHRLGQWTHDACNRLETTLDERHRQGFVRECHGDMHLGNMAHVDGRVLVFDGIEFSEALRWIDIISEVAFVTMDLLDRDATPHAHRFLNAWLERTGDYDGLRLLRFYQVYRAMVRAKVSGIRMTQEGLSDGERRRSEENCHDYLDLAESLTRPGSPALFINHGLSGSGKTTRSQTLVEELGLIRVRSDVERKRLAGLESGDRDRSGVGAGIYSRDMGEKTYTHLLDLAGRLLEAGFAVVVDATFLERGRRDRFAGLAARLGVPFCILDYRAPVEVLRKRIRERESEDRDASDAGLAVLEHQLQTAEPPGADEPVVAIDTEKDRLPLEDIKRRMASPDAIMDPIP</sequence>
<evidence type="ECO:0008006" key="3">
    <source>
        <dbReference type="Google" id="ProtNLM"/>
    </source>
</evidence>
<evidence type="ECO:0000313" key="1">
    <source>
        <dbReference type="EMBL" id="OOG25917.1"/>
    </source>
</evidence>
<name>A0A1V3NLB2_9GAMM</name>
<dbReference type="Gene3D" id="3.90.1200.10">
    <property type="match status" value="1"/>
</dbReference>
<proteinExistence type="predicted"/>
<dbReference type="Pfam" id="PF13671">
    <property type="entry name" value="AAA_33"/>
    <property type="match status" value="1"/>
</dbReference>
<gene>
    <name evidence="1" type="ORF">B1C78_05545</name>
</gene>
<dbReference type="InterPro" id="IPR052732">
    <property type="entry name" value="Cell-binding_unc_protein"/>
</dbReference>
<evidence type="ECO:0000313" key="2">
    <source>
        <dbReference type="Proteomes" id="UP000189462"/>
    </source>
</evidence>
<dbReference type="OrthoDB" id="9810277at2"/>
<reference evidence="1 2" key="1">
    <citation type="submission" date="2017-02" db="EMBL/GenBank/DDBJ databases">
        <title>Genomic diversity within the haloalkaliphilic genus Thioalkalivibrio.</title>
        <authorList>
            <person name="Ahn A.-C."/>
            <person name="Meier-Kolthoff J."/>
            <person name="Overmars L."/>
            <person name="Richter M."/>
            <person name="Woyke T."/>
            <person name="Sorokin D.Y."/>
            <person name="Muyzer G."/>
        </authorList>
    </citation>
    <scope>NUCLEOTIDE SEQUENCE [LARGE SCALE GENOMIC DNA]</scope>
    <source>
        <strain evidence="1 2">ALJD</strain>
    </source>
</reference>
<dbReference type="AlphaFoldDB" id="A0A1V3NLB2"/>